<evidence type="ECO:0000256" key="4">
    <source>
        <dbReference type="ARBA" id="ARBA00022989"/>
    </source>
</evidence>
<keyword evidence="2" id="KW-0488">Methylation</keyword>
<dbReference type="InterPro" id="IPR012902">
    <property type="entry name" value="N_methyl_site"/>
</dbReference>
<dbReference type="PROSITE" id="PS00409">
    <property type="entry name" value="PROKAR_NTER_METHYL"/>
    <property type="match status" value="1"/>
</dbReference>
<feature type="transmembrane region" description="Helical" evidence="6">
    <location>
        <begin position="6"/>
        <end position="31"/>
    </location>
</feature>
<evidence type="ECO:0000256" key="6">
    <source>
        <dbReference type="SAM" id="Phobius"/>
    </source>
</evidence>
<dbReference type="PANTHER" id="PTHR30093:SF44">
    <property type="entry name" value="TYPE II SECRETION SYSTEM CORE PROTEIN G"/>
    <property type="match status" value="1"/>
</dbReference>
<keyword evidence="5 6" id="KW-0472">Membrane</keyword>
<comment type="subcellular location">
    <subcellularLocation>
        <location evidence="1">Membrane</location>
        <topology evidence="1">Single-pass membrane protein</topology>
    </subcellularLocation>
</comment>
<dbReference type="Gene3D" id="3.30.700.10">
    <property type="entry name" value="Glycoprotein, Type 4 Pilin"/>
    <property type="match status" value="1"/>
</dbReference>
<name>A0A1F7Y1B7_9BACT</name>
<organism evidence="7 8">
    <name type="scientific">Candidatus Woesebacteria bacterium RIFCSPHIGHO2_01_FULL_38_9</name>
    <dbReference type="NCBI Taxonomy" id="1802492"/>
    <lineage>
        <taxon>Bacteria</taxon>
        <taxon>Candidatus Woeseibacteriota</taxon>
    </lineage>
</organism>
<dbReference type="SUPFAM" id="SSF54523">
    <property type="entry name" value="Pili subunits"/>
    <property type="match status" value="1"/>
</dbReference>
<comment type="caution">
    <text evidence="7">The sequence shown here is derived from an EMBL/GenBank/DDBJ whole genome shotgun (WGS) entry which is preliminary data.</text>
</comment>
<dbReference type="GO" id="GO:0015627">
    <property type="term" value="C:type II protein secretion system complex"/>
    <property type="evidence" value="ECO:0007669"/>
    <property type="project" value="InterPro"/>
</dbReference>
<dbReference type="PANTHER" id="PTHR30093">
    <property type="entry name" value="GENERAL SECRETION PATHWAY PROTEIN G"/>
    <property type="match status" value="1"/>
</dbReference>
<evidence type="ECO:0000256" key="5">
    <source>
        <dbReference type="ARBA" id="ARBA00023136"/>
    </source>
</evidence>
<evidence type="ECO:0000313" key="7">
    <source>
        <dbReference type="EMBL" id="OGM21056.1"/>
    </source>
</evidence>
<dbReference type="PRINTS" id="PR00813">
    <property type="entry name" value="BCTERIALGSPG"/>
</dbReference>
<dbReference type="AlphaFoldDB" id="A0A1F7Y1B7"/>
<protein>
    <recommendedName>
        <fullName evidence="9">Type II secretion system protein GspG C-terminal domain-containing protein</fullName>
    </recommendedName>
</protein>
<proteinExistence type="predicted"/>
<dbReference type="Pfam" id="PF07963">
    <property type="entry name" value="N_methyl"/>
    <property type="match status" value="1"/>
</dbReference>
<dbReference type="GO" id="GO:0016020">
    <property type="term" value="C:membrane"/>
    <property type="evidence" value="ECO:0007669"/>
    <property type="project" value="UniProtKB-SubCell"/>
</dbReference>
<evidence type="ECO:0008006" key="9">
    <source>
        <dbReference type="Google" id="ProtNLM"/>
    </source>
</evidence>
<dbReference type="GO" id="GO:0015628">
    <property type="term" value="P:protein secretion by the type II secretion system"/>
    <property type="evidence" value="ECO:0007669"/>
    <property type="project" value="InterPro"/>
</dbReference>
<accession>A0A1F7Y1B7</accession>
<evidence type="ECO:0000313" key="8">
    <source>
        <dbReference type="Proteomes" id="UP000178419"/>
    </source>
</evidence>
<dbReference type="EMBL" id="MGGE01000027">
    <property type="protein sequence ID" value="OGM21056.1"/>
    <property type="molecule type" value="Genomic_DNA"/>
</dbReference>
<gene>
    <name evidence="7" type="ORF">A2714_01855</name>
</gene>
<dbReference type="InterPro" id="IPR000983">
    <property type="entry name" value="Bac_GSPG_pilin"/>
</dbReference>
<keyword evidence="4 6" id="KW-1133">Transmembrane helix</keyword>
<dbReference type="InterPro" id="IPR045584">
    <property type="entry name" value="Pilin-like"/>
</dbReference>
<evidence type="ECO:0000256" key="2">
    <source>
        <dbReference type="ARBA" id="ARBA00022481"/>
    </source>
</evidence>
<evidence type="ECO:0000256" key="3">
    <source>
        <dbReference type="ARBA" id="ARBA00022692"/>
    </source>
</evidence>
<dbReference type="NCBIfam" id="TIGR02532">
    <property type="entry name" value="IV_pilin_GFxxxE"/>
    <property type="match status" value="1"/>
</dbReference>
<sequence length="157" mass="16690">MKKGFSLIELLVVMAIISVLAGVSLLALRGARESGRDARRKADLAHIASGIEIYKADCRYYPNATALTAGSPLIGSGVGSCSSSNYYIQSVPDDPDSTNFNYIYVPLPSGCSSTSNCTRFQLWTLLEDVPTSNLCTGTYDCGQAAGTQACNFCIINP</sequence>
<dbReference type="Proteomes" id="UP000178419">
    <property type="component" value="Unassembled WGS sequence"/>
</dbReference>
<keyword evidence="3 6" id="KW-0812">Transmembrane</keyword>
<reference evidence="7 8" key="1">
    <citation type="journal article" date="2016" name="Nat. Commun.">
        <title>Thousands of microbial genomes shed light on interconnected biogeochemical processes in an aquifer system.</title>
        <authorList>
            <person name="Anantharaman K."/>
            <person name="Brown C.T."/>
            <person name="Hug L.A."/>
            <person name="Sharon I."/>
            <person name="Castelle C.J."/>
            <person name="Probst A.J."/>
            <person name="Thomas B.C."/>
            <person name="Singh A."/>
            <person name="Wilkins M.J."/>
            <person name="Karaoz U."/>
            <person name="Brodie E.L."/>
            <person name="Williams K.H."/>
            <person name="Hubbard S.S."/>
            <person name="Banfield J.F."/>
        </authorList>
    </citation>
    <scope>NUCLEOTIDE SEQUENCE [LARGE SCALE GENOMIC DNA]</scope>
</reference>
<evidence type="ECO:0000256" key="1">
    <source>
        <dbReference type="ARBA" id="ARBA00004167"/>
    </source>
</evidence>